<feature type="disulfide bond" evidence="3">
    <location>
        <begin position="128"/>
        <end position="155"/>
    </location>
</feature>
<evidence type="ECO:0000256" key="3">
    <source>
        <dbReference type="PROSITE-ProRule" id="PRU00059"/>
    </source>
</evidence>
<dbReference type="OrthoDB" id="431034at2759"/>
<reference evidence="6" key="1">
    <citation type="submission" date="2021-04" db="EMBL/GenBank/DDBJ databases">
        <authorList>
            <consortium name="Molecular Ecology Group"/>
        </authorList>
    </citation>
    <scope>NUCLEOTIDE SEQUENCE</scope>
</reference>
<keyword evidence="4" id="KW-0732">Signal</keyword>
<dbReference type="PROSITE" id="PS01180">
    <property type="entry name" value="CUB"/>
    <property type="match status" value="1"/>
</dbReference>
<feature type="non-terminal residue" evidence="6">
    <location>
        <position position="1"/>
    </location>
</feature>
<keyword evidence="7" id="KW-1185">Reference proteome</keyword>
<dbReference type="CDD" id="cd00041">
    <property type="entry name" value="CUB"/>
    <property type="match status" value="1"/>
</dbReference>
<evidence type="ECO:0000313" key="6">
    <source>
        <dbReference type="EMBL" id="CAG5136753.1"/>
    </source>
</evidence>
<protein>
    <recommendedName>
        <fullName evidence="5">CUB domain-containing protein</fullName>
    </recommendedName>
</protein>
<sequence length="235" mass="26139">MTEGYAFTIFLLLAEMLTSQNVAGHVISACFSSNKTLDIDCGAGHMVHITKTFYGFSPTGQCQLVAAEADSGCTFDDQTRYPCIGHRTCSINLPTGRLGINVPACGQRSNYFQLEYVCVLASSVRDICGTGQITAQNGYVVTPSYPANYLEQDVCSTTIVVHPTQKINLNIIDMELEEQGKTDCADLLYFNDKLRSITLCGQRRNNSYNMHTNYLQLELRSTSRGHSKGFWLYYE</sequence>
<evidence type="ECO:0000259" key="5">
    <source>
        <dbReference type="PROSITE" id="PS01180"/>
    </source>
</evidence>
<comment type="caution">
    <text evidence="3">Lacks conserved residue(s) required for the propagation of feature annotation.</text>
</comment>
<dbReference type="Gene3D" id="2.60.120.290">
    <property type="entry name" value="Spermadhesin, CUB domain"/>
    <property type="match status" value="1"/>
</dbReference>
<dbReference type="InterPro" id="IPR043159">
    <property type="entry name" value="Lectin_gal-bd_sf"/>
</dbReference>
<dbReference type="SUPFAM" id="SSF49854">
    <property type="entry name" value="Spermadhesin, CUB domain"/>
    <property type="match status" value="1"/>
</dbReference>
<dbReference type="SMART" id="SM00042">
    <property type="entry name" value="CUB"/>
    <property type="match status" value="1"/>
</dbReference>
<feature type="chain" id="PRO_5035722631" description="CUB domain-containing protein" evidence="4">
    <location>
        <begin position="25"/>
        <end position="235"/>
    </location>
</feature>
<keyword evidence="1" id="KW-0677">Repeat</keyword>
<evidence type="ECO:0000313" key="7">
    <source>
        <dbReference type="Proteomes" id="UP000678393"/>
    </source>
</evidence>
<dbReference type="EMBL" id="CAJHNH020008567">
    <property type="protein sequence ID" value="CAG5136753.1"/>
    <property type="molecule type" value="Genomic_DNA"/>
</dbReference>
<dbReference type="CDD" id="cd22823">
    <property type="entry name" value="Gal_Rha_Lectin"/>
    <property type="match status" value="1"/>
</dbReference>
<dbReference type="Gene3D" id="2.60.120.740">
    <property type="match status" value="1"/>
</dbReference>
<dbReference type="InterPro" id="IPR000859">
    <property type="entry name" value="CUB_dom"/>
</dbReference>
<dbReference type="Proteomes" id="UP000678393">
    <property type="component" value="Unassembled WGS sequence"/>
</dbReference>
<dbReference type="AlphaFoldDB" id="A0A8S4A4E7"/>
<evidence type="ECO:0000256" key="4">
    <source>
        <dbReference type="SAM" id="SignalP"/>
    </source>
</evidence>
<name>A0A8S4A4E7_9EUPU</name>
<feature type="domain" description="CUB" evidence="5">
    <location>
        <begin position="128"/>
        <end position="235"/>
    </location>
</feature>
<evidence type="ECO:0000256" key="1">
    <source>
        <dbReference type="ARBA" id="ARBA00022737"/>
    </source>
</evidence>
<dbReference type="Pfam" id="PF00431">
    <property type="entry name" value="CUB"/>
    <property type="match status" value="1"/>
</dbReference>
<dbReference type="PANTHER" id="PTHR24251">
    <property type="entry name" value="OVOCHYMASE-RELATED"/>
    <property type="match status" value="1"/>
</dbReference>
<keyword evidence="2 3" id="KW-1015">Disulfide bond</keyword>
<accession>A0A8S4A4E7</accession>
<comment type="caution">
    <text evidence="6">The sequence shown here is derived from an EMBL/GenBank/DDBJ whole genome shotgun (WGS) entry which is preliminary data.</text>
</comment>
<organism evidence="6 7">
    <name type="scientific">Candidula unifasciata</name>
    <dbReference type="NCBI Taxonomy" id="100452"/>
    <lineage>
        <taxon>Eukaryota</taxon>
        <taxon>Metazoa</taxon>
        <taxon>Spiralia</taxon>
        <taxon>Lophotrochozoa</taxon>
        <taxon>Mollusca</taxon>
        <taxon>Gastropoda</taxon>
        <taxon>Heterobranchia</taxon>
        <taxon>Euthyneura</taxon>
        <taxon>Panpulmonata</taxon>
        <taxon>Eupulmonata</taxon>
        <taxon>Stylommatophora</taxon>
        <taxon>Helicina</taxon>
        <taxon>Helicoidea</taxon>
        <taxon>Geomitridae</taxon>
        <taxon>Candidula</taxon>
    </lineage>
</organism>
<proteinExistence type="predicted"/>
<feature type="signal peptide" evidence="4">
    <location>
        <begin position="1"/>
        <end position="24"/>
    </location>
</feature>
<evidence type="ECO:0000256" key="2">
    <source>
        <dbReference type="ARBA" id="ARBA00023157"/>
    </source>
</evidence>
<dbReference type="InterPro" id="IPR035914">
    <property type="entry name" value="Sperma_CUB_dom_sf"/>
</dbReference>
<gene>
    <name evidence="6" type="ORF">CUNI_LOCUS22311</name>
</gene>